<sequence length="254" mass="27382">MARTNKYTSINFNHVLEKNLSPATSATNSTRQPSSSSSYSSIASSNTSDKALLPSSRSHGRMLVLTKPTPKPVTSLLPSPPSSHQQLQTSPSQIPDPPRTDSGSDPISLRPLGRTGTGSESFTPVLVPEKEKEASSVIVSPKPNKFVPPHLRPGFAGKEERPTPEVVRARESGQKHFGSPGRYVDDGRPKSGGYERTRRGGESDLGLLNRPTSSGNRRSYTEPCLVSRLKASLNVALEDGRPKSNFGILGYVHN</sequence>
<evidence type="ECO:0000313" key="1">
    <source>
        <dbReference type="EMBL" id="KAJ0052810.1"/>
    </source>
</evidence>
<gene>
    <name evidence="1" type="ORF">Pint_02345</name>
</gene>
<name>A0ACC0ZHV5_9ROSI</name>
<evidence type="ECO:0000313" key="2">
    <source>
        <dbReference type="Proteomes" id="UP001163603"/>
    </source>
</evidence>
<keyword evidence="2" id="KW-1185">Reference proteome</keyword>
<dbReference type="Proteomes" id="UP001163603">
    <property type="component" value="Chromosome 1"/>
</dbReference>
<protein>
    <submittedName>
        <fullName evidence="1">Uncharacterized protein</fullName>
    </submittedName>
</protein>
<reference evidence="2" key="1">
    <citation type="journal article" date="2023" name="G3 (Bethesda)">
        <title>Genome assembly and association tests identify interacting loci associated with vigor, precocity, and sex in interspecific pistachio rootstocks.</title>
        <authorList>
            <person name="Palmer W."/>
            <person name="Jacygrad E."/>
            <person name="Sagayaradj S."/>
            <person name="Cavanaugh K."/>
            <person name="Han R."/>
            <person name="Bertier L."/>
            <person name="Beede B."/>
            <person name="Kafkas S."/>
            <person name="Golino D."/>
            <person name="Preece J."/>
            <person name="Michelmore R."/>
        </authorList>
    </citation>
    <scope>NUCLEOTIDE SEQUENCE [LARGE SCALE GENOMIC DNA]</scope>
</reference>
<accession>A0ACC0ZHV5</accession>
<dbReference type="EMBL" id="CM047736">
    <property type="protein sequence ID" value="KAJ0052810.1"/>
    <property type="molecule type" value="Genomic_DNA"/>
</dbReference>
<proteinExistence type="predicted"/>
<comment type="caution">
    <text evidence="1">The sequence shown here is derived from an EMBL/GenBank/DDBJ whole genome shotgun (WGS) entry which is preliminary data.</text>
</comment>
<organism evidence="1 2">
    <name type="scientific">Pistacia integerrima</name>
    <dbReference type="NCBI Taxonomy" id="434235"/>
    <lineage>
        <taxon>Eukaryota</taxon>
        <taxon>Viridiplantae</taxon>
        <taxon>Streptophyta</taxon>
        <taxon>Embryophyta</taxon>
        <taxon>Tracheophyta</taxon>
        <taxon>Spermatophyta</taxon>
        <taxon>Magnoliopsida</taxon>
        <taxon>eudicotyledons</taxon>
        <taxon>Gunneridae</taxon>
        <taxon>Pentapetalae</taxon>
        <taxon>rosids</taxon>
        <taxon>malvids</taxon>
        <taxon>Sapindales</taxon>
        <taxon>Anacardiaceae</taxon>
        <taxon>Pistacia</taxon>
    </lineage>
</organism>